<keyword evidence="3" id="KW-0813">Transport</keyword>
<dbReference type="Gene3D" id="3.40.50.620">
    <property type="entry name" value="HUPs"/>
    <property type="match status" value="1"/>
</dbReference>
<evidence type="ECO:0000313" key="7">
    <source>
        <dbReference type="Proteomes" id="UP000233535"/>
    </source>
</evidence>
<dbReference type="InterPro" id="IPR014730">
    <property type="entry name" value="ETF_a/b_N"/>
</dbReference>
<dbReference type="Pfam" id="PF01012">
    <property type="entry name" value="ETF"/>
    <property type="match status" value="1"/>
</dbReference>
<dbReference type="PANTHER" id="PTHR21294">
    <property type="entry name" value="ELECTRON TRANSFER FLAVOPROTEIN BETA-SUBUNIT"/>
    <property type="match status" value="1"/>
</dbReference>
<reference evidence="6 7" key="1">
    <citation type="journal article" date="2017" name="Front. Microbiol.">
        <title>Labilibaculum manganireducens gen. nov., sp. nov. and Labilibaculum filiforme sp. nov., Novel Bacteroidetes Isolated from Subsurface Sediments of the Baltic Sea.</title>
        <authorList>
            <person name="Vandieken V."/>
            <person name="Marshall I.P."/>
            <person name="Niemann H."/>
            <person name="Engelen B."/>
            <person name="Cypionka H."/>
        </authorList>
    </citation>
    <scope>NUCLEOTIDE SEQUENCE [LARGE SCALE GENOMIC DNA]</scope>
    <source>
        <strain evidence="6 7">59.16B</strain>
    </source>
</reference>
<evidence type="ECO:0000256" key="4">
    <source>
        <dbReference type="ARBA" id="ARBA00022982"/>
    </source>
</evidence>
<gene>
    <name evidence="6" type="ORF">BZG02_15365</name>
</gene>
<sequence length="249" mass="27027">MKILVCISNVPDTTTKVKFKEENTLFDDSGVQWIINPWDELALTRALELKEDAGNSVDEVSVIHVGGAQTDVTLRKALAIGADKAIRIDACPADAYSVAGQIAAYLKENPFDIVFSGIESSDYNGSSVGAMIAEFMDYSGVSSVTSVAFEGDELILYRAIPGGKQKIKAKIPLVAVVQKGIATEPRIPAMRGIMMARKKPLEVKPAIEMQILTKSVKFEMPEAKGACKMLDAEHVEQLLELLKNEAKVL</sequence>
<protein>
    <recommendedName>
        <fullName evidence="2">Electron transfer flavoprotein subunit beta</fullName>
    </recommendedName>
</protein>
<dbReference type="GO" id="GO:0009055">
    <property type="term" value="F:electron transfer activity"/>
    <property type="evidence" value="ECO:0007669"/>
    <property type="project" value="InterPro"/>
</dbReference>
<comment type="caution">
    <text evidence="6">The sequence shown here is derived from an EMBL/GenBank/DDBJ whole genome shotgun (WGS) entry which is preliminary data.</text>
</comment>
<dbReference type="SMART" id="SM00893">
    <property type="entry name" value="ETF"/>
    <property type="match status" value="1"/>
</dbReference>
<evidence type="ECO:0000313" key="6">
    <source>
        <dbReference type="EMBL" id="PKQ61615.1"/>
    </source>
</evidence>
<dbReference type="EMBL" id="MVDD01000013">
    <property type="protein sequence ID" value="PKQ61615.1"/>
    <property type="molecule type" value="Genomic_DNA"/>
</dbReference>
<feature type="domain" description="Electron transfer flavoprotein alpha/beta-subunit N-terminal" evidence="5">
    <location>
        <begin position="23"/>
        <end position="213"/>
    </location>
</feature>
<dbReference type="Proteomes" id="UP000233535">
    <property type="component" value="Unassembled WGS sequence"/>
</dbReference>
<evidence type="ECO:0000256" key="2">
    <source>
        <dbReference type="ARBA" id="ARBA00016797"/>
    </source>
</evidence>
<evidence type="ECO:0000256" key="1">
    <source>
        <dbReference type="ARBA" id="ARBA00007557"/>
    </source>
</evidence>
<evidence type="ECO:0000259" key="5">
    <source>
        <dbReference type="SMART" id="SM00893"/>
    </source>
</evidence>
<dbReference type="AlphaFoldDB" id="A0A2N3HU70"/>
<dbReference type="PIRSF" id="PIRSF000090">
    <property type="entry name" value="Beta-ETF"/>
    <property type="match status" value="1"/>
</dbReference>
<dbReference type="RefSeq" id="WP_101262338.1">
    <property type="nucleotide sequence ID" value="NZ_MVDD01000013.1"/>
</dbReference>
<proteinExistence type="inferred from homology"/>
<dbReference type="OrthoDB" id="9804960at2"/>
<dbReference type="InterPro" id="IPR012255">
    <property type="entry name" value="ETF_b"/>
</dbReference>
<evidence type="ECO:0000256" key="3">
    <source>
        <dbReference type="ARBA" id="ARBA00022448"/>
    </source>
</evidence>
<dbReference type="InterPro" id="IPR033948">
    <property type="entry name" value="ETF_beta_N"/>
</dbReference>
<comment type="similarity">
    <text evidence="1">Belongs to the ETF beta-subunit/FixA family.</text>
</comment>
<name>A0A2N3HU70_9BACT</name>
<dbReference type="SUPFAM" id="SSF52402">
    <property type="entry name" value="Adenine nucleotide alpha hydrolases-like"/>
    <property type="match status" value="1"/>
</dbReference>
<accession>A0A2N3HU70</accession>
<dbReference type="PANTHER" id="PTHR21294:SF8">
    <property type="entry name" value="ELECTRON TRANSFER FLAVOPROTEIN SUBUNIT BETA"/>
    <property type="match status" value="1"/>
</dbReference>
<dbReference type="CDD" id="cd01714">
    <property type="entry name" value="ETF_beta"/>
    <property type="match status" value="1"/>
</dbReference>
<keyword evidence="4" id="KW-0249">Electron transport</keyword>
<dbReference type="InterPro" id="IPR014729">
    <property type="entry name" value="Rossmann-like_a/b/a_fold"/>
</dbReference>
<organism evidence="6 7">
    <name type="scientific">Labilibaculum filiforme</name>
    <dbReference type="NCBI Taxonomy" id="1940526"/>
    <lineage>
        <taxon>Bacteria</taxon>
        <taxon>Pseudomonadati</taxon>
        <taxon>Bacteroidota</taxon>
        <taxon>Bacteroidia</taxon>
        <taxon>Marinilabiliales</taxon>
        <taxon>Marinifilaceae</taxon>
        <taxon>Labilibaculum</taxon>
    </lineage>
</organism>
<keyword evidence="7" id="KW-1185">Reference proteome</keyword>